<feature type="transmembrane region" description="Helical" evidence="2">
    <location>
        <begin position="381"/>
        <end position="403"/>
    </location>
</feature>
<name>A0A7J5B6R6_9MICO</name>
<comment type="caution">
    <text evidence="3">The sequence shown here is derived from an EMBL/GenBank/DDBJ whole genome shotgun (WGS) entry which is preliminary data.</text>
</comment>
<feature type="transmembrane region" description="Helical" evidence="2">
    <location>
        <begin position="139"/>
        <end position="159"/>
    </location>
</feature>
<feature type="transmembrane region" description="Helical" evidence="2">
    <location>
        <begin position="270"/>
        <end position="292"/>
    </location>
</feature>
<dbReference type="RefSeq" id="WP_151422957.1">
    <property type="nucleotide sequence ID" value="NZ_WBJX01000001.1"/>
</dbReference>
<dbReference type="AlphaFoldDB" id="A0A7J5B6R6"/>
<evidence type="ECO:0000313" key="3">
    <source>
        <dbReference type="EMBL" id="KAB1639814.1"/>
    </source>
</evidence>
<sequence length="818" mass="84759">MSLHSTRRIAVDKQFLTTAAAHVGIAAGAAAFAGAALCGATALFLNEALNAGSGASGPSGSGTQFAEQLWRVFLLLTSLPFSGQLRAGLETIGGFVSTGDEGFTIGVWPLASLAFVGLASVLGAYLLERRHPQRSGGMRAGAAAAAGGAFAVLMLLVAAPGVRFDAPGAAATVSALGPALVPISFTSVFASGWLGRSLATRKQHEIAPTGRPRSPLARELASLATDVGIYAGALALTGAVLGTITLVLVFLQAGALSAQLPMLLAGAPHAAFWALIFAHLGAVTVTVPYTAVEGISVLSPELPFAWVSVLPVVLASLGSALLIGVGRARTRTPELARIWRLPAAVFVLWMLGSLVFLPVTVSGSATVLGFTLGELELAARPAFWTPALFAVWALAVELGAWALPDRASALTPRVHALATRIRTRLGGFESPASAAWAGTAPTAVPSPSTHQVPPLLEPARDAAGLPSLPMTARTKRRLRIAGVCTTIAVLVVTGSAIAITSVNTQRGAVAKVRAYVEAIAAGDATHAGELVDPNVETSQRDYVSDAMLASASERITVLDVVETELSPAAPSTSWFEDPAKEEYGSGRERRNVQVTYRLGGTTESTVLVAERIENEFLLLETWRVVTPLVFESVAGTSHAMDFTIGSVAATPGPVETLTWEGSQPVSWVPFSAYPAIYPVTGTESTFYSVASEPVRVGPVQDEHVPERNLIYTPTEALTEAVNAAVTAKIDQCVLSTDASPDGCPFSTYVSGANTALSWQVASAPTVSVSETSDRFEVEDGLVSYSYTGSSGRTSAGSSPIRTTGTFTIVGDAVTIEFS</sequence>
<gene>
    <name evidence="3" type="ORF">F8O03_05740</name>
</gene>
<evidence type="ECO:0000313" key="4">
    <source>
        <dbReference type="Proteomes" id="UP000490386"/>
    </source>
</evidence>
<feature type="region of interest" description="Disordered" evidence="1">
    <location>
        <begin position="439"/>
        <end position="458"/>
    </location>
</feature>
<keyword evidence="2" id="KW-0812">Transmembrane</keyword>
<dbReference type="OrthoDB" id="3818356at2"/>
<organism evidence="3 4">
    <name type="scientific">Pseudoclavibacter terrae</name>
    <dbReference type="NCBI Taxonomy" id="1530195"/>
    <lineage>
        <taxon>Bacteria</taxon>
        <taxon>Bacillati</taxon>
        <taxon>Actinomycetota</taxon>
        <taxon>Actinomycetes</taxon>
        <taxon>Micrococcales</taxon>
        <taxon>Microbacteriaceae</taxon>
        <taxon>Pseudoclavibacter</taxon>
    </lineage>
</organism>
<feature type="transmembrane region" description="Helical" evidence="2">
    <location>
        <begin position="21"/>
        <end position="45"/>
    </location>
</feature>
<dbReference type="EMBL" id="WBJX01000001">
    <property type="protein sequence ID" value="KAB1639814.1"/>
    <property type="molecule type" value="Genomic_DNA"/>
</dbReference>
<dbReference type="Proteomes" id="UP000490386">
    <property type="component" value="Unassembled WGS sequence"/>
</dbReference>
<feature type="transmembrane region" description="Helical" evidence="2">
    <location>
        <begin position="239"/>
        <end position="258"/>
    </location>
</feature>
<keyword evidence="2" id="KW-0472">Membrane</keyword>
<keyword evidence="4" id="KW-1185">Reference proteome</keyword>
<feature type="transmembrane region" description="Helical" evidence="2">
    <location>
        <begin position="304"/>
        <end position="326"/>
    </location>
</feature>
<feature type="transmembrane region" description="Helical" evidence="2">
    <location>
        <begin position="480"/>
        <end position="499"/>
    </location>
</feature>
<accession>A0A7J5B6R6</accession>
<feature type="transmembrane region" description="Helical" evidence="2">
    <location>
        <begin position="338"/>
        <end position="361"/>
    </location>
</feature>
<protein>
    <submittedName>
        <fullName evidence="3">Uncharacterized protein</fullName>
    </submittedName>
</protein>
<reference evidence="3 4" key="1">
    <citation type="submission" date="2019-09" db="EMBL/GenBank/DDBJ databases">
        <title>Phylogeny of genus Pseudoclavibacter and closely related genus.</title>
        <authorList>
            <person name="Li Y."/>
        </authorList>
    </citation>
    <scope>NUCLEOTIDE SEQUENCE [LARGE SCALE GENOMIC DNA]</scope>
    <source>
        <strain evidence="3 4">THG-MD12</strain>
    </source>
</reference>
<proteinExistence type="predicted"/>
<feature type="transmembrane region" description="Helical" evidence="2">
    <location>
        <begin position="105"/>
        <end position="127"/>
    </location>
</feature>
<keyword evidence="2" id="KW-1133">Transmembrane helix</keyword>
<evidence type="ECO:0000256" key="2">
    <source>
        <dbReference type="SAM" id="Phobius"/>
    </source>
</evidence>
<evidence type="ECO:0000256" key="1">
    <source>
        <dbReference type="SAM" id="MobiDB-lite"/>
    </source>
</evidence>